<feature type="domain" description="A to I editase" evidence="1">
    <location>
        <begin position="246"/>
        <end position="458"/>
    </location>
</feature>
<dbReference type="OrthoDB" id="10268011at2759"/>
<reference evidence="2 3" key="1">
    <citation type="submission" date="2016-04" db="EMBL/GenBank/DDBJ databases">
        <title>The genome of Intoshia linei affirms orthonectids as highly simplified spiralians.</title>
        <authorList>
            <person name="Mikhailov K.V."/>
            <person name="Slusarev G.S."/>
            <person name="Nikitin M.A."/>
            <person name="Logacheva M.D."/>
            <person name="Penin A."/>
            <person name="Aleoshin V."/>
            <person name="Panchin Y.V."/>
        </authorList>
    </citation>
    <scope>NUCLEOTIDE SEQUENCE [LARGE SCALE GENOMIC DNA]</scope>
    <source>
        <strain evidence="2">Intl2013</strain>
        <tissue evidence="2">Whole animal</tissue>
    </source>
</reference>
<evidence type="ECO:0000313" key="3">
    <source>
        <dbReference type="Proteomes" id="UP000078046"/>
    </source>
</evidence>
<dbReference type="InterPro" id="IPR002466">
    <property type="entry name" value="A_deamin"/>
</dbReference>
<dbReference type="GO" id="GO:0005737">
    <property type="term" value="C:cytoplasm"/>
    <property type="evidence" value="ECO:0007669"/>
    <property type="project" value="TreeGrafter"/>
</dbReference>
<proteinExistence type="predicted"/>
<accession>A0A177B545</accession>
<protein>
    <recommendedName>
        <fullName evidence="1">A to I editase domain-containing protein</fullName>
    </recommendedName>
</protein>
<dbReference type="PROSITE" id="PS50141">
    <property type="entry name" value="A_DEAMIN_EDITASE"/>
    <property type="match status" value="1"/>
</dbReference>
<keyword evidence="3" id="KW-1185">Reference proteome</keyword>
<gene>
    <name evidence="2" type="ORF">A3Q56_03467</name>
</gene>
<dbReference type="SMART" id="SM00552">
    <property type="entry name" value="ADEAMc"/>
    <property type="match status" value="1"/>
</dbReference>
<evidence type="ECO:0000259" key="1">
    <source>
        <dbReference type="PROSITE" id="PS50141"/>
    </source>
</evidence>
<dbReference type="GO" id="GO:0003726">
    <property type="term" value="F:double-stranded RNA adenosine deaminase activity"/>
    <property type="evidence" value="ECO:0007669"/>
    <property type="project" value="TreeGrafter"/>
</dbReference>
<dbReference type="EMBL" id="LWCA01000390">
    <property type="protein sequence ID" value="OAF68773.1"/>
    <property type="molecule type" value="Genomic_DNA"/>
</dbReference>
<dbReference type="GO" id="GO:0008251">
    <property type="term" value="F:tRNA-specific adenosine deaminase activity"/>
    <property type="evidence" value="ECO:0007669"/>
    <property type="project" value="TreeGrafter"/>
</dbReference>
<dbReference type="SUPFAM" id="SSF54768">
    <property type="entry name" value="dsRNA-binding domain-like"/>
    <property type="match status" value="1"/>
</dbReference>
<evidence type="ECO:0000313" key="2">
    <source>
        <dbReference type="EMBL" id="OAF68773.1"/>
    </source>
</evidence>
<dbReference type="PANTHER" id="PTHR10910:SF62">
    <property type="entry name" value="AT07585P-RELATED"/>
    <property type="match status" value="1"/>
</dbReference>
<dbReference type="Proteomes" id="UP000078046">
    <property type="component" value="Unassembled WGS sequence"/>
</dbReference>
<dbReference type="CDD" id="cd00048">
    <property type="entry name" value="DSRM_SF"/>
    <property type="match status" value="1"/>
</dbReference>
<dbReference type="GO" id="GO:0005730">
    <property type="term" value="C:nucleolus"/>
    <property type="evidence" value="ECO:0007669"/>
    <property type="project" value="TreeGrafter"/>
</dbReference>
<dbReference type="GO" id="GO:0006396">
    <property type="term" value="P:RNA processing"/>
    <property type="evidence" value="ECO:0007669"/>
    <property type="project" value="InterPro"/>
</dbReference>
<sequence>MNVQEDFIKLNNEDNINELYFVEQRLESEIAVTNVDDFYIATITYNGEEYRENASTPYIAKSNLCSKLYNIMKKREIKPMKKSEIVEIKPMKKIKRRNGKSLQELYTDKGPLMTMGEFCPGHLTEFSEFGTGCLSFKCTINYKKCSFQGYGISKKEAKRNASRLCLSQFYPQMFPKVERMYTSESSINTTLYNTDGDEYKSLSTKIYNLVTEKYYAICSQVERNSHNVISGIILSKKDCKSLKLLCVTSGSKTISGASIGNNGKKVVDGHAEILARRCFIRFILNKIYTLIQKNQNSFTDSEKTINDDVIMWNFEKKKFEILPNINIHLYISCAPCGDGRLFSLNSNKETLRKTHGVLRVKIEDGMGTVLPGDISLQTMDGILGGDRILTMSCSDKILLWNAVGMQGALLSQLIEPFYLDTIVVAKQFNEFHLQRALNGRLDGMKSDVPYKTNAVNIQ</sequence>
<organism evidence="2 3">
    <name type="scientific">Intoshia linei</name>
    <dbReference type="NCBI Taxonomy" id="1819745"/>
    <lineage>
        <taxon>Eukaryota</taxon>
        <taxon>Metazoa</taxon>
        <taxon>Spiralia</taxon>
        <taxon>Lophotrochozoa</taxon>
        <taxon>Mesozoa</taxon>
        <taxon>Orthonectida</taxon>
        <taxon>Rhopaluridae</taxon>
        <taxon>Intoshia</taxon>
    </lineage>
</organism>
<dbReference type="Gene3D" id="3.30.160.20">
    <property type="match status" value="1"/>
</dbReference>
<dbReference type="PANTHER" id="PTHR10910">
    <property type="entry name" value="EUKARYOTE SPECIFIC DSRNA BINDING PROTEIN"/>
    <property type="match status" value="1"/>
</dbReference>
<dbReference type="Pfam" id="PF02137">
    <property type="entry name" value="A_deamin"/>
    <property type="match status" value="1"/>
</dbReference>
<dbReference type="AlphaFoldDB" id="A0A177B545"/>
<name>A0A177B545_9BILA</name>
<dbReference type="GO" id="GO:0006382">
    <property type="term" value="P:adenosine to inosine editing"/>
    <property type="evidence" value="ECO:0007669"/>
    <property type="project" value="TreeGrafter"/>
</dbReference>
<dbReference type="GO" id="GO:0003725">
    <property type="term" value="F:double-stranded RNA binding"/>
    <property type="evidence" value="ECO:0007669"/>
    <property type="project" value="TreeGrafter"/>
</dbReference>
<comment type="caution">
    <text evidence="2">The sequence shown here is derived from an EMBL/GenBank/DDBJ whole genome shotgun (WGS) entry which is preliminary data.</text>
</comment>